<keyword evidence="3" id="KW-0067">ATP-binding</keyword>
<dbReference type="Proteomes" id="UP000184076">
    <property type="component" value="Unassembled WGS sequence"/>
</dbReference>
<dbReference type="AlphaFoldDB" id="A0A1M5CW85"/>
<dbReference type="Gene3D" id="3.40.50.2300">
    <property type="match status" value="1"/>
</dbReference>
<dbReference type="PANTHER" id="PTHR32071:SF113">
    <property type="entry name" value="ALGINATE BIOSYNTHESIS TRANSCRIPTIONAL REGULATORY PROTEIN ALGB"/>
    <property type="match status" value="1"/>
</dbReference>
<dbReference type="InterPro" id="IPR002078">
    <property type="entry name" value="Sigma_54_int"/>
</dbReference>
<dbReference type="SUPFAM" id="SSF52540">
    <property type="entry name" value="P-loop containing nucleoside triphosphate hydrolases"/>
    <property type="match status" value="1"/>
</dbReference>
<keyword evidence="1 7" id="KW-0597">Phosphoprotein</keyword>
<dbReference type="PRINTS" id="PR01590">
    <property type="entry name" value="HTHFIS"/>
</dbReference>
<name>A0A1M5CW85_9BACT</name>
<dbReference type="GO" id="GO:0000160">
    <property type="term" value="P:phosphorelay signal transduction system"/>
    <property type="evidence" value="ECO:0007669"/>
    <property type="project" value="UniProtKB-KW"/>
</dbReference>
<dbReference type="CDD" id="cd00009">
    <property type="entry name" value="AAA"/>
    <property type="match status" value="1"/>
</dbReference>
<evidence type="ECO:0000256" key="1">
    <source>
        <dbReference type="ARBA" id="ARBA00022553"/>
    </source>
</evidence>
<dbReference type="PROSITE" id="PS00675">
    <property type="entry name" value="SIGMA54_INTERACT_1"/>
    <property type="match status" value="1"/>
</dbReference>
<dbReference type="EMBL" id="FQVB01000021">
    <property type="protein sequence ID" value="SHF58959.1"/>
    <property type="molecule type" value="Genomic_DNA"/>
</dbReference>
<keyword evidence="4" id="KW-0902">Two-component regulatory system</keyword>
<evidence type="ECO:0000256" key="3">
    <source>
        <dbReference type="ARBA" id="ARBA00022840"/>
    </source>
</evidence>
<dbReference type="GO" id="GO:0005524">
    <property type="term" value="F:ATP binding"/>
    <property type="evidence" value="ECO:0007669"/>
    <property type="project" value="UniProtKB-KW"/>
</dbReference>
<dbReference type="InterPro" id="IPR009057">
    <property type="entry name" value="Homeodomain-like_sf"/>
</dbReference>
<evidence type="ECO:0000313" key="10">
    <source>
        <dbReference type="EMBL" id="SHF58959.1"/>
    </source>
</evidence>
<organism evidence="10 11">
    <name type="scientific">Desulfacinum infernum DSM 9756</name>
    <dbReference type="NCBI Taxonomy" id="1121391"/>
    <lineage>
        <taxon>Bacteria</taxon>
        <taxon>Pseudomonadati</taxon>
        <taxon>Thermodesulfobacteriota</taxon>
        <taxon>Syntrophobacteria</taxon>
        <taxon>Syntrophobacterales</taxon>
        <taxon>Syntrophobacteraceae</taxon>
        <taxon>Desulfacinum</taxon>
    </lineage>
</organism>
<dbReference type="PANTHER" id="PTHR32071">
    <property type="entry name" value="TRANSCRIPTIONAL REGULATORY PROTEIN"/>
    <property type="match status" value="1"/>
</dbReference>
<feature type="domain" description="Response regulatory" evidence="9">
    <location>
        <begin position="35"/>
        <end position="150"/>
    </location>
</feature>
<evidence type="ECO:0000259" key="9">
    <source>
        <dbReference type="PROSITE" id="PS50110"/>
    </source>
</evidence>
<dbReference type="SUPFAM" id="SSF52172">
    <property type="entry name" value="CheY-like"/>
    <property type="match status" value="1"/>
</dbReference>
<accession>A0A1M5CW85</accession>
<dbReference type="InterPro" id="IPR025662">
    <property type="entry name" value="Sigma_54_int_dom_ATP-bd_1"/>
</dbReference>
<dbReference type="InterPro" id="IPR001789">
    <property type="entry name" value="Sig_transdc_resp-reg_receiver"/>
</dbReference>
<dbReference type="FunFam" id="3.40.50.2300:FF:000018">
    <property type="entry name" value="DNA-binding transcriptional regulator NtrC"/>
    <property type="match status" value="1"/>
</dbReference>
<dbReference type="InterPro" id="IPR027417">
    <property type="entry name" value="P-loop_NTPase"/>
</dbReference>
<keyword evidence="2" id="KW-0547">Nucleotide-binding</keyword>
<evidence type="ECO:0000313" key="11">
    <source>
        <dbReference type="Proteomes" id="UP000184076"/>
    </source>
</evidence>
<dbReference type="Pfam" id="PF25601">
    <property type="entry name" value="AAA_lid_14"/>
    <property type="match status" value="1"/>
</dbReference>
<evidence type="ECO:0000256" key="6">
    <source>
        <dbReference type="ARBA" id="ARBA00023163"/>
    </source>
</evidence>
<feature type="modified residue" description="4-aspartylphosphate" evidence="7">
    <location>
        <position position="85"/>
    </location>
</feature>
<evidence type="ECO:0000256" key="2">
    <source>
        <dbReference type="ARBA" id="ARBA00022741"/>
    </source>
</evidence>
<reference evidence="11" key="1">
    <citation type="submission" date="2016-11" db="EMBL/GenBank/DDBJ databases">
        <authorList>
            <person name="Varghese N."/>
            <person name="Submissions S."/>
        </authorList>
    </citation>
    <scope>NUCLEOTIDE SEQUENCE [LARGE SCALE GENOMIC DNA]</scope>
    <source>
        <strain evidence="11">DSM 9756</strain>
    </source>
</reference>
<keyword evidence="11" id="KW-1185">Reference proteome</keyword>
<evidence type="ECO:0000259" key="8">
    <source>
        <dbReference type="PROSITE" id="PS50045"/>
    </source>
</evidence>
<protein>
    <submittedName>
        <fullName evidence="10">Response regulator receiver domain-containing protein</fullName>
    </submittedName>
</protein>
<proteinExistence type="predicted"/>
<dbReference type="Gene3D" id="1.10.10.60">
    <property type="entry name" value="Homeodomain-like"/>
    <property type="match status" value="1"/>
</dbReference>
<dbReference type="InterPro" id="IPR058031">
    <property type="entry name" value="AAA_lid_NorR"/>
</dbReference>
<dbReference type="GO" id="GO:0043565">
    <property type="term" value="F:sequence-specific DNA binding"/>
    <property type="evidence" value="ECO:0007669"/>
    <property type="project" value="InterPro"/>
</dbReference>
<dbReference type="FunFam" id="3.40.50.300:FF:000006">
    <property type="entry name" value="DNA-binding transcriptional regulator NtrC"/>
    <property type="match status" value="1"/>
</dbReference>
<keyword evidence="5" id="KW-0805">Transcription regulation</keyword>
<dbReference type="SUPFAM" id="SSF46689">
    <property type="entry name" value="Homeodomain-like"/>
    <property type="match status" value="1"/>
</dbReference>
<feature type="domain" description="Sigma-54 factor interaction" evidence="8">
    <location>
        <begin position="175"/>
        <end position="404"/>
    </location>
</feature>
<dbReference type="PROSITE" id="PS50045">
    <property type="entry name" value="SIGMA54_INTERACT_4"/>
    <property type="match status" value="1"/>
</dbReference>
<dbReference type="SMART" id="SM00382">
    <property type="entry name" value="AAA"/>
    <property type="match status" value="1"/>
</dbReference>
<dbReference type="STRING" id="1121391.SAMN02745206_02301"/>
<dbReference type="GO" id="GO:0006355">
    <property type="term" value="P:regulation of DNA-templated transcription"/>
    <property type="evidence" value="ECO:0007669"/>
    <property type="project" value="InterPro"/>
</dbReference>
<dbReference type="InterPro" id="IPR002197">
    <property type="entry name" value="HTH_Fis"/>
</dbReference>
<dbReference type="Gene3D" id="1.10.8.60">
    <property type="match status" value="1"/>
</dbReference>
<evidence type="ECO:0000256" key="4">
    <source>
        <dbReference type="ARBA" id="ARBA00023012"/>
    </source>
</evidence>
<dbReference type="InterPro" id="IPR011006">
    <property type="entry name" value="CheY-like_superfamily"/>
</dbReference>
<dbReference type="Pfam" id="PF00072">
    <property type="entry name" value="Response_reg"/>
    <property type="match status" value="1"/>
</dbReference>
<dbReference type="Gene3D" id="3.40.50.300">
    <property type="entry name" value="P-loop containing nucleotide triphosphate hydrolases"/>
    <property type="match status" value="1"/>
</dbReference>
<dbReference type="InterPro" id="IPR003593">
    <property type="entry name" value="AAA+_ATPase"/>
</dbReference>
<evidence type="ECO:0000256" key="5">
    <source>
        <dbReference type="ARBA" id="ARBA00023015"/>
    </source>
</evidence>
<dbReference type="SMART" id="SM00448">
    <property type="entry name" value="REC"/>
    <property type="match status" value="1"/>
</dbReference>
<dbReference type="Pfam" id="PF00158">
    <property type="entry name" value="Sigma54_activat"/>
    <property type="match status" value="1"/>
</dbReference>
<keyword evidence="6" id="KW-0804">Transcription</keyword>
<dbReference type="PROSITE" id="PS50110">
    <property type="entry name" value="RESPONSE_REGULATORY"/>
    <property type="match status" value="1"/>
</dbReference>
<evidence type="ECO:0000256" key="7">
    <source>
        <dbReference type="PROSITE-ProRule" id="PRU00169"/>
    </source>
</evidence>
<sequence length="500" mass="56842">MGAVAAERRPTPGARVPLVNGMMTMNDQELQFKERILVVDDEPDLLRLLTRTLPRDLDCEVLTATSGEQAMQALQEETVDLVLLDMKMPGMDGLDVLERIRADYPWLTVIMMTAHGCIELAVQAMRKGAYDFITKPFDHDALVFSVEKALERSRLIRENLHLQRRLKGEKSFQNIVGKSPAMQRVFDALQMVADSDLTVLITGESGTGKDLVARAIHNLSRRKDGPFVAVNCPTVPENILESELFGYRKGAFTHATQNKMGLFQEAHRGTLFLDEIGDISTSIQTKLLRVLQEKTIKPLGDTKDIRVDVRVVASTNRNLQEKMRTGEFREDLYYRLNVVPIEMPPLRERREDIPLLVDHFLKIHGKELNRPSKTVSPELMDLFLRHDWEGNVRELENTIMRGILFAPGEEILPEHVGFSDGSLPCSLLGEEAIHDLPYREAKEEVLRRFNTAYIERLLSMTDGNVTQAARMCGLERQALQQVMRRFNIRADKFRAKPTEG</sequence>
<gene>
    <name evidence="10" type="ORF">SAMN02745206_02301</name>
</gene>